<proteinExistence type="predicted"/>
<name>A0A1J3E0L8_NOCCA</name>
<sequence>MDNTEQTRIPYIADEAMNMFSCNLYIGSHLRCCWMWIGTVDGHQGHGFYGRNTQRPKCIERLRSTFKPPLQLSLEHMYLKPVVAREQAEQYKDAKRFRDSGEGSKIRVCLCNA</sequence>
<organism evidence="1">
    <name type="scientific">Noccaea caerulescens</name>
    <name type="common">Alpine penny-cress</name>
    <name type="synonym">Thlaspi caerulescens</name>
    <dbReference type="NCBI Taxonomy" id="107243"/>
    <lineage>
        <taxon>Eukaryota</taxon>
        <taxon>Viridiplantae</taxon>
        <taxon>Streptophyta</taxon>
        <taxon>Embryophyta</taxon>
        <taxon>Tracheophyta</taxon>
        <taxon>Spermatophyta</taxon>
        <taxon>Magnoliopsida</taxon>
        <taxon>eudicotyledons</taxon>
        <taxon>Gunneridae</taxon>
        <taxon>Pentapetalae</taxon>
        <taxon>rosids</taxon>
        <taxon>malvids</taxon>
        <taxon>Brassicales</taxon>
        <taxon>Brassicaceae</taxon>
        <taxon>Coluteocarpeae</taxon>
        <taxon>Noccaea</taxon>
    </lineage>
</organism>
<dbReference type="EMBL" id="GEVI01006654">
    <property type="protein sequence ID" value="JAU25666.1"/>
    <property type="molecule type" value="Transcribed_RNA"/>
</dbReference>
<dbReference type="AlphaFoldDB" id="A0A1J3E0L8"/>
<evidence type="ECO:0000313" key="1">
    <source>
        <dbReference type="EMBL" id="JAU25666.1"/>
    </source>
</evidence>
<accession>A0A1J3E0L8</accession>
<gene>
    <name evidence="1" type="ORF">GA_TR9771_c9_g1_i1_g.31107</name>
</gene>
<reference evidence="1" key="1">
    <citation type="submission" date="2016-07" db="EMBL/GenBank/DDBJ databases">
        <title>De novo transcriptome assembly of four accessions of the metal hyperaccumulator plant Noccaea caerulescens.</title>
        <authorList>
            <person name="Blande D."/>
            <person name="Halimaa P."/>
            <person name="Tervahauta A.I."/>
            <person name="Aarts M.G."/>
            <person name="Karenlampi S.O."/>
        </authorList>
    </citation>
    <scope>NUCLEOTIDE SEQUENCE</scope>
</reference>
<protein>
    <submittedName>
        <fullName evidence="1">Uncharacterized protein</fullName>
    </submittedName>
</protein>